<keyword evidence="5" id="KW-1185">Reference proteome</keyword>
<name>A0A1E7F208_9STRA</name>
<dbReference type="PANTHER" id="PTHR23077:SF171">
    <property type="entry name" value="NUCLEAR VALOSIN-CONTAINING PROTEIN-LIKE"/>
    <property type="match status" value="1"/>
</dbReference>
<dbReference type="Proteomes" id="UP000095751">
    <property type="component" value="Unassembled WGS sequence"/>
</dbReference>
<dbReference type="Pfam" id="PF00004">
    <property type="entry name" value="AAA"/>
    <property type="match status" value="1"/>
</dbReference>
<dbReference type="InterPro" id="IPR003593">
    <property type="entry name" value="AAA+_ATPase"/>
</dbReference>
<dbReference type="Gene3D" id="3.40.50.300">
    <property type="entry name" value="P-loop containing nucleotide triphosphate hydrolases"/>
    <property type="match status" value="1"/>
</dbReference>
<sequence length="147" mass="16700">ILFGSPGTAKTTICEAVAEKLGWDFLVIDTSVFLADGLTNVASRIQYVFKRLQSLRRCVILFDEIEEFCLNRDNINLSMESRMLTTAMLTAINDLRRTKQSIFFIATNRLRAFDAAIIRPGRFDMQLFVGTPNLESRVILFEQALLS</sequence>
<feature type="non-terminal residue" evidence="4">
    <location>
        <position position="147"/>
    </location>
</feature>
<keyword evidence="4" id="KW-0378">Hydrolase</keyword>
<keyword evidence="2" id="KW-0067">ATP-binding</keyword>
<dbReference type="InParanoid" id="A0A1E7F208"/>
<dbReference type="InterPro" id="IPR050168">
    <property type="entry name" value="AAA_ATPase_domain"/>
</dbReference>
<protein>
    <submittedName>
        <fullName evidence="4">p-loop containing nucleoside triphosphate hydrolase protein</fullName>
    </submittedName>
</protein>
<dbReference type="EMBL" id="KV784365">
    <property type="protein sequence ID" value="OEU12144.1"/>
    <property type="molecule type" value="Genomic_DNA"/>
</dbReference>
<evidence type="ECO:0000259" key="3">
    <source>
        <dbReference type="SMART" id="SM00382"/>
    </source>
</evidence>
<dbReference type="GO" id="GO:0005524">
    <property type="term" value="F:ATP binding"/>
    <property type="evidence" value="ECO:0007669"/>
    <property type="project" value="UniProtKB-KW"/>
</dbReference>
<evidence type="ECO:0000313" key="4">
    <source>
        <dbReference type="EMBL" id="OEU12144.1"/>
    </source>
</evidence>
<dbReference type="InterPro" id="IPR027417">
    <property type="entry name" value="P-loop_NTPase"/>
</dbReference>
<dbReference type="CDD" id="cd19481">
    <property type="entry name" value="RecA-like_protease"/>
    <property type="match status" value="1"/>
</dbReference>
<dbReference type="AlphaFoldDB" id="A0A1E7F208"/>
<dbReference type="SUPFAM" id="SSF52540">
    <property type="entry name" value="P-loop containing nucleoside triphosphate hydrolases"/>
    <property type="match status" value="1"/>
</dbReference>
<evidence type="ECO:0000313" key="5">
    <source>
        <dbReference type="Proteomes" id="UP000095751"/>
    </source>
</evidence>
<gene>
    <name evidence="4" type="ORF">FRACYDRAFT_154142</name>
</gene>
<feature type="non-terminal residue" evidence="4">
    <location>
        <position position="1"/>
    </location>
</feature>
<dbReference type="SMART" id="SM00382">
    <property type="entry name" value="AAA"/>
    <property type="match status" value="1"/>
</dbReference>
<feature type="domain" description="AAA+ ATPase" evidence="3">
    <location>
        <begin position="1"/>
        <end position="133"/>
    </location>
</feature>
<keyword evidence="1" id="KW-0547">Nucleotide-binding</keyword>
<dbReference type="PANTHER" id="PTHR23077">
    <property type="entry name" value="AAA-FAMILY ATPASE"/>
    <property type="match status" value="1"/>
</dbReference>
<evidence type="ECO:0000256" key="2">
    <source>
        <dbReference type="ARBA" id="ARBA00022840"/>
    </source>
</evidence>
<organism evidence="4 5">
    <name type="scientific">Fragilariopsis cylindrus CCMP1102</name>
    <dbReference type="NCBI Taxonomy" id="635003"/>
    <lineage>
        <taxon>Eukaryota</taxon>
        <taxon>Sar</taxon>
        <taxon>Stramenopiles</taxon>
        <taxon>Ochrophyta</taxon>
        <taxon>Bacillariophyta</taxon>
        <taxon>Bacillariophyceae</taxon>
        <taxon>Bacillariophycidae</taxon>
        <taxon>Bacillariales</taxon>
        <taxon>Bacillariaceae</taxon>
        <taxon>Fragilariopsis</taxon>
    </lineage>
</organism>
<dbReference type="OrthoDB" id="10042665at2759"/>
<proteinExistence type="predicted"/>
<dbReference type="GO" id="GO:0016887">
    <property type="term" value="F:ATP hydrolysis activity"/>
    <property type="evidence" value="ECO:0007669"/>
    <property type="project" value="InterPro"/>
</dbReference>
<dbReference type="InterPro" id="IPR003959">
    <property type="entry name" value="ATPase_AAA_core"/>
</dbReference>
<evidence type="ECO:0000256" key="1">
    <source>
        <dbReference type="ARBA" id="ARBA00022741"/>
    </source>
</evidence>
<dbReference type="KEGG" id="fcy:FRACYDRAFT_154142"/>
<accession>A0A1E7F208</accession>
<reference evidence="4 5" key="1">
    <citation type="submission" date="2016-09" db="EMBL/GenBank/DDBJ databases">
        <title>Extensive genetic diversity and differential bi-allelic expression allows diatom success in the polar Southern Ocean.</title>
        <authorList>
            <consortium name="DOE Joint Genome Institute"/>
            <person name="Mock T."/>
            <person name="Otillar R.P."/>
            <person name="Strauss J."/>
            <person name="Dupont C."/>
            <person name="Frickenhaus S."/>
            <person name="Maumus F."/>
            <person name="Mcmullan M."/>
            <person name="Sanges R."/>
            <person name="Schmutz J."/>
            <person name="Toseland A."/>
            <person name="Valas R."/>
            <person name="Veluchamy A."/>
            <person name="Ward B.J."/>
            <person name="Allen A."/>
            <person name="Barry K."/>
            <person name="Falciatore A."/>
            <person name="Ferrante M."/>
            <person name="Fortunato A.E."/>
            <person name="Gloeckner G."/>
            <person name="Gruber A."/>
            <person name="Hipkin R."/>
            <person name="Janech M."/>
            <person name="Kroth P."/>
            <person name="Leese F."/>
            <person name="Lindquist E."/>
            <person name="Lyon B.R."/>
            <person name="Martin J."/>
            <person name="Mayer C."/>
            <person name="Parker M."/>
            <person name="Quesneville H."/>
            <person name="Raymond J."/>
            <person name="Uhlig C."/>
            <person name="Valentin K.U."/>
            <person name="Worden A.Z."/>
            <person name="Armbrust E.V."/>
            <person name="Bowler C."/>
            <person name="Green B."/>
            <person name="Moulton V."/>
            <person name="Van Oosterhout C."/>
            <person name="Grigoriev I."/>
        </authorList>
    </citation>
    <scope>NUCLEOTIDE SEQUENCE [LARGE SCALE GENOMIC DNA]</scope>
    <source>
        <strain evidence="4 5">CCMP1102</strain>
    </source>
</reference>